<dbReference type="PANTHER" id="PTHR33564:SF15">
    <property type="entry name" value="PROTEIN, PUTATIVE-RELATED"/>
    <property type="match status" value="1"/>
</dbReference>
<protein>
    <submittedName>
        <fullName evidence="2">Uncharacterized protein</fullName>
    </submittedName>
</protein>
<accession>A0AAD2AFM9</accession>
<sequence length="114" mass="12695">MSSILNSQGLGLVLAAATALSAATIILFDHFLERYQDSTTDKQVLKSCLSSGSKEKEKMKKRVQFADNVKDSSGNSELHRKEDEIPANHVMYSGILKDRVQRMESRNAFGCRIC</sequence>
<proteinExistence type="predicted"/>
<evidence type="ECO:0000313" key="3">
    <source>
        <dbReference type="Proteomes" id="UP000834106"/>
    </source>
</evidence>
<gene>
    <name evidence="2" type="ORF">FPE_LOCUS34349</name>
</gene>
<dbReference type="PANTHER" id="PTHR33564">
    <property type="entry name" value="TRANSMEMBRANE PROTEIN"/>
    <property type="match status" value="1"/>
</dbReference>
<name>A0AAD2AFM9_9LAMI</name>
<evidence type="ECO:0000256" key="1">
    <source>
        <dbReference type="SAM" id="MobiDB-lite"/>
    </source>
</evidence>
<reference evidence="2" key="1">
    <citation type="submission" date="2023-05" db="EMBL/GenBank/DDBJ databases">
        <authorList>
            <person name="Huff M."/>
        </authorList>
    </citation>
    <scope>NUCLEOTIDE SEQUENCE</scope>
</reference>
<evidence type="ECO:0000313" key="2">
    <source>
        <dbReference type="EMBL" id="CAI9786919.1"/>
    </source>
</evidence>
<dbReference type="EMBL" id="OU503058">
    <property type="protein sequence ID" value="CAI9786919.1"/>
    <property type="molecule type" value="Genomic_DNA"/>
</dbReference>
<organism evidence="2 3">
    <name type="scientific">Fraxinus pennsylvanica</name>
    <dbReference type="NCBI Taxonomy" id="56036"/>
    <lineage>
        <taxon>Eukaryota</taxon>
        <taxon>Viridiplantae</taxon>
        <taxon>Streptophyta</taxon>
        <taxon>Embryophyta</taxon>
        <taxon>Tracheophyta</taxon>
        <taxon>Spermatophyta</taxon>
        <taxon>Magnoliopsida</taxon>
        <taxon>eudicotyledons</taxon>
        <taxon>Gunneridae</taxon>
        <taxon>Pentapetalae</taxon>
        <taxon>asterids</taxon>
        <taxon>lamiids</taxon>
        <taxon>Lamiales</taxon>
        <taxon>Oleaceae</taxon>
        <taxon>Oleeae</taxon>
        <taxon>Fraxinus</taxon>
    </lineage>
</organism>
<keyword evidence="3" id="KW-1185">Reference proteome</keyword>
<dbReference type="Proteomes" id="UP000834106">
    <property type="component" value="Chromosome 23"/>
</dbReference>
<dbReference type="AlphaFoldDB" id="A0AAD2AFM9"/>
<feature type="region of interest" description="Disordered" evidence="1">
    <location>
        <begin position="60"/>
        <end position="82"/>
    </location>
</feature>